<dbReference type="GO" id="GO:0032259">
    <property type="term" value="P:methylation"/>
    <property type="evidence" value="ECO:0007669"/>
    <property type="project" value="UniProtKB-KW"/>
</dbReference>
<dbReference type="InterPro" id="IPR026489">
    <property type="entry name" value="CXC_dom"/>
</dbReference>
<evidence type="ECO:0008006" key="10">
    <source>
        <dbReference type="Google" id="ProtNLM"/>
    </source>
</evidence>
<feature type="domain" description="CXC" evidence="7">
    <location>
        <begin position="348"/>
        <end position="458"/>
    </location>
</feature>
<dbReference type="PANTHER" id="PTHR45747:SF4">
    <property type="entry name" value="HISTONE-LYSINE N-METHYLTRANSFERASE E(Z)"/>
    <property type="match status" value="1"/>
</dbReference>
<dbReference type="Proteomes" id="UP000000600">
    <property type="component" value="Unassembled WGS sequence"/>
</dbReference>
<protein>
    <recommendedName>
        <fullName evidence="10">SET domain-containing protein</fullName>
    </recommendedName>
</protein>
<dbReference type="RefSeq" id="XP_001430434.1">
    <property type="nucleotide sequence ID" value="XM_001430397.1"/>
</dbReference>
<keyword evidence="5" id="KW-0804">Transcription</keyword>
<evidence type="ECO:0000256" key="5">
    <source>
        <dbReference type="ARBA" id="ARBA00023163"/>
    </source>
</evidence>
<dbReference type="PROSITE" id="PS50280">
    <property type="entry name" value="SET"/>
    <property type="match status" value="1"/>
</dbReference>
<accession>A0BWW9</accession>
<dbReference type="HOGENOM" id="CLU_463435_0_0_1"/>
<reference evidence="8 9" key="1">
    <citation type="journal article" date="2006" name="Nature">
        <title>Global trends of whole-genome duplications revealed by the ciliate Paramecium tetraurelia.</title>
        <authorList>
            <consortium name="Genoscope"/>
            <person name="Aury J.-M."/>
            <person name="Jaillon O."/>
            <person name="Duret L."/>
            <person name="Noel B."/>
            <person name="Jubin C."/>
            <person name="Porcel B.M."/>
            <person name="Segurens B."/>
            <person name="Daubin V."/>
            <person name="Anthouard V."/>
            <person name="Aiach N."/>
            <person name="Arnaiz O."/>
            <person name="Billaut A."/>
            <person name="Beisson J."/>
            <person name="Blanc I."/>
            <person name="Bouhouche K."/>
            <person name="Camara F."/>
            <person name="Duharcourt S."/>
            <person name="Guigo R."/>
            <person name="Gogendeau D."/>
            <person name="Katinka M."/>
            <person name="Keller A.-M."/>
            <person name="Kissmehl R."/>
            <person name="Klotz C."/>
            <person name="Koll F."/>
            <person name="Le Moue A."/>
            <person name="Lepere C."/>
            <person name="Malinsky S."/>
            <person name="Nowacki M."/>
            <person name="Nowak J.K."/>
            <person name="Plattner H."/>
            <person name="Poulain J."/>
            <person name="Ruiz F."/>
            <person name="Serrano V."/>
            <person name="Zagulski M."/>
            <person name="Dessen P."/>
            <person name="Betermier M."/>
            <person name="Weissenbach J."/>
            <person name="Scarpelli C."/>
            <person name="Schachter V."/>
            <person name="Sperling L."/>
            <person name="Meyer E."/>
            <person name="Cohen J."/>
            <person name="Wincker P."/>
        </authorList>
    </citation>
    <scope>NUCLEOTIDE SEQUENCE [LARGE SCALE GENOMIC DNA]</scope>
    <source>
        <strain evidence="8 9">Stock d4-2</strain>
    </source>
</reference>
<dbReference type="AlphaFoldDB" id="A0BWW9"/>
<evidence type="ECO:0000313" key="8">
    <source>
        <dbReference type="EMBL" id="CAK63036.1"/>
    </source>
</evidence>
<name>A0BWW9_PARTE</name>
<keyword evidence="4" id="KW-0805">Transcription regulation</keyword>
<dbReference type="InterPro" id="IPR046341">
    <property type="entry name" value="SET_dom_sf"/>
</dbReference>
<dbReference type="InterPro" id="IPR001214">
    <property type="entry name" value="SET_dom"/>
</dbReference>
<keyword evidence="1" id="KW-0489">Methyltransferase</keyword>
<dbReference type="SMART" id="SM00317">
    <property type="entry name" value="SET"/>
    <property type="match status" value="1"/>
</dbReference>
<evidence type="ECO:0000256" key="4">
    <source>
        <dbReference type="ARBA" id="ARBA00023015"/>
    </source>
</evidence>
<gene>
    <name evidence="8" type="ORF">GSPATT00032888001</name>
</gene>
<dbReference type="GeneID" id="5016218"/>
<dbReference type="GO" id="GO:0005634">
    <property type="term" value="C:nucleus"/>
    <property type="evidence" value="ECO:0000318"/>
    <property type="project" value="GO_Central"/>
</dbReference>
<evidence type="ECO:0000259" key="7">
    <source>
        <dbReference type="PROSITE" id="PS51633"/>
    </source>
</evidence>
<feature type="domain" description="SET" evidence="6">
    <location>
        <begin position="454"/>
        <end position="575"/>
    </location>
</feature>
<evidence type="ECO:0000256" key="2">
    <source>
        <dbReference type="ARBA" id="ARBA00022679"/>
    </source>
</evidence>
<keyword evidence="2" id="KW-0808">Transferase</keyword>
<keyword evidence="3" id="KW-0949">S-adenosyl-L-methionine</keyword>
<organism evidence="8 9">
    <name type="scientific">Paramecium tetraurelia</name>
    <dbReference type="NCBI Taxonomy" id="5888"/>
    <lineage>
        <taxon>Eukaryota</taxon>
        <taxon>Sar</taxon>
        <taxon>Alveolata</taxon>
        <taxon>Ciliophora</taxon>
        <taxon>Intramacronucleata</taxon>
        <taxon>Oligohymenophorea</taxon>
        <taxon>Peniculida</taxon>
        <taxon>Parameciidae</taxon>
        <taxon>Paramecium</taxon>
    </lineage>
</organism>
<evidence type="ECO:0000256" key="3">
    <source>
        <dbReference type="ARBA" id="ARBA00022691"/>
    </source>
</evidence>
<evidence type="ECO:0000256" key="1">
    <source>
        <dbReference type="ARBA" id="ARBA00022603"/>
    </source>
</evidence>
<dbReference type="OrthoDB" id="6141102at2759"/>
<dbReference type="Gene3D" id="2.170.270.10">
    <property type="entry name" value="SET domain"/>
    <property type="match status" value="1"/>
</dbReference>
<dbReference type="KEGG" id="ptm:GSPATT00032888001"/>
<dbReference type="GO" id="GO:0003682">
    <property type="term" value="F:chromatin binding"/>
    <property type="evidence" value="ECO:0000318"/>
    <property type="project" value="GO_Central"/>
</dbReference>
<dbReference type="InParanoid" id="A0BWW9"/>
<dbReference type="GO" id="GO:0046976">
    <property type="term" value="F:histone H3K27 methyltransferase activity"/>
    <property type="evidence" value="ECO:0000318"/>
    <property type="project" value="GO_Central"/>
</dbReference>
<dbReference type="PROSITE" id="PS51633">
    <property type="entry name" value="CXC"/>
    <property type="match status" value="1"/>
</dbReference>
<dbReference type="GO" id="GO:0031507">
    <property type="term" value="P:heterochromatin formation"/>
    <property type="evidence" value="ECO:0000318"/>
    <property type="project" value="GO_Central"/>
</dbReference>
<dbReference type="SUPFAM" id="SSF82199">
    <property type="entry name" value="SET domain"/>
    <property type="match status" value="1"/>
</dbReference>
<evidence type="ECO:0000259" key="6">
    <source>
        <dbReference type="PROSITE" id="PS50280"/>
    </source>
</evidence>
<dbReference type="InterPro" id="IPR045318">
    <property type="entry name" value="EZH1/2-like"/>
</dbReference>
<evidence type="ECO:0000313" key="9">
    <source>
        <dbReference type="Proteomes" id="UP000000600"/>
    </source>
</evidence>
<dbReference type="PANTHER" id="PTHR45747">
    <property type="entry name" value="HISTONE-LYSINE N-METHYLTRANSFERASE E(Z)"/>
    <property type="match status" value="1"/>
</dbReference>
<dbReference type="STRING" id="5888.A0BWW9"/>
<sequence>MKKKDIILEYKLFKRYVQHLQFKLLQEESHNTQSINVKINRNRYYQIDLKVNKNRDNLPLMTNHYKSIPQNIRLQNPTPVLLERLSTNINYLAPMSVELSQGEETEELFKTIEQAQQESIEKSKQLLRNELKVFLDYLFEKYKELFSSIKDVFKFNEIAEALNVSVDQIQLHFLSKLQGRYSMRSVVKYQFVRFNRYFCPICNLYMCSWHYSSKNQRVFIESEPNVEMPINIQSIDNFYETDFKPNQINLKDSIWRYHMRNKQEIDIRCTKIERCGRYNCDNKKRLKKFQIKSIQQLLEFGFENCCFINQILQHPVYKIYCDQISYIIKNYSNNQENLNNKPQQNIMSPEIYEGFDSYSQKLHKITNYQQQYTPCFHQGSCKDADCSCVMCPRYCCCKGKCEKKIKRCDCKNCGYDEKKRKFQCTCFNLGFECDPSICKCTNCNNVNLTLGISKQLILGNSLICNGIGLFAAQHFKTYDFIGEYRGNYLLLDEESYIIEQCNMLTGKHYLFEVDDKWQVDGTYYSNYLRFINHATNQSETANCQAIILFSEGRWKIGMLATREIEVGQELYFDYGDKFKTKWLQEFNKISERYFQGK</sequence>
<dbReference type="EMBL" id="CT868023">
    <property type="protein sequence ID" value="CAK63036.1"/>
    <property type="molecule type" value="Genomic_DNA"/>
</dbReference>
<dbReference type="Pfam" id="PF00856">
    <property type="entry name" value="SET"/>
    <property type="match status" value="1"/>
</dbReference>
<dbReference type="eggNOG" id="KOG1079">
    <property type="taxonomic scope" value="Eukaryota"/>
</dbReference>
<keyword evidence="9" id="KW-1185">Reference proteome</keyword>
<dbReference type="OMA" id="ETANCQA"/>
<proteinExistence type="predicted"/>